<dbReference type="GO" id="GO:0007601">
    <property type="term" value="P:visual perception"/>
    <property type="evidence" value="ECO:0007669"/>
    <property type="project" value="TreeGrafter"/>
</dbReference>
<reference evidence="4" key="5">
    <citation type="submission" date="2025-09" db="UniProtKB">
        <authorList>
            <consortium name="Ensembl"/>
        </authorList>
    </citation>
    <scope>IDENTIFICATION</scope>
</reference>
<dbReference type="PANTHER" id="PTHR11818">
    <property type="entry name" value="BETA/GAMMA CRYSTALLIN"/>
    <property type="match status" value="1"/>
</dbReference>
<proteinExistence type="inferred from homology"/>
<dbReference type="Proteomes" id="UP000314986">
    <property type="component" value="Unassembled WGS sequence"/>
</dbReference>
<dbReference type="Pfam" id="PF00030">
    <property type="entry name" value="Crystall"/>
    <property type="match status" value="2"/>
</dbReference>
<dbReference type="SUPFAM" id="SSF49695">
    <property type="entry name" value="gamma-Crystallin-like"/>
    <property type="match status" value="1"/>
</dbReference>
<dbReference type="GO" id="GO:0005212">
    <property type="term" value="F:structural constituent of eye lens"/>
    <property type="evidence" value="ECO:0007669"/>
    <property type="project" value="TreeGrafter"/>
</dbReference>
<evidence type="ECO:0000256" key="1">
    <source>
        <dbReference type="ARBA" id="ARBA00009646"/>
    </source>
</evidence>
<comment type="similarity">
    <text evidence="1">Belongs to the beta/gamma-crystallin family.</text>
</comment>
<accession>A0A4W3IE00</accession>
<name>A0A4W3IE00_CALMI</name>
<evidence type="ECO:0000313" key="5">
    <source>
        <dbReference type="Proteomes" id="UP000314986"/>
    </source>
</evidence>
<dbReference type="GeneTree" id="ENSGT01000000217556"/>
<dbReference type="PANTHER" id="PTHR11818:SF103">
    <property type="entry name" value="BETA_GAMMA CRYSTALLIN 'GREEK KEY' DOMAIN-CONTAINING PROTEIN"/>
    <property type="match status" value="1"/>
</dbReference>
<dbReference type="OMA" id="GEPWIAF"/>
<evidence type="ECO:0000256" key="2">
    <source>
        <dbReference type="ARBA" id="ARBA00022737"/>
    </source>
</evidence>
<dbReference type="InParanoid" id="A0A4W3IE00"/>
<protein>
    <submittedName>
        <fullName evidence="4">Absent in melanoma 1 protein-like</fullName>
    </submittedName>
</protein>
<sequence length="177" mass="20277">MARIILYDQPFFTGSSHIFTDDIPDLATYSFTKKTRSMKVERKPWVAFLDIDYTGGFKIYDVGDYTNLGEFDQKIQSLMEIRVPLENPEIVLYQDVDYQGKKVSISQPTQDITATSLSGKVSSYQVKSGAWSLYKGRNFQGESCFTVEDQPDLRKKSWNDQLLSLQPVPDIHIQKAK</sequence>
<dbReference type="InterPro" id="IPR011024">
    <property type="entry name" value="G_crystallin-like"/>
</dbReference>
<reference evidence="5" key="3">
    <citation type="journal article" date="2014" name="Nature">
        <title>Elephant shark genome provides unique insights into gnathostome evolution.</title>
        <authorList>
            <consortium name="International Elephant Shark Genome Sequencing Consortium"/>
            <person name="Venkatesh B."/>
            <person name="Lee A.P."/>
            <person name="Ravi V."/>
            <person name="Maurya A.K."/>
            <person name="Lian M.M."/>
            <person name="Swann J.B."/>
            <person name="Ohta Y."/>
            <person name="Flajnik M.F."/>
            <person name="Sutoh Y."/>
            <person name="Kasahara M."/>
            <person name="Hoon S."/>
            <person name="Gangu V."/>
            <person name="Roy S.W."/>
            <person name="Irimia M."/>
            <person name="Korzh V."/>
            <person name="Kondrychyn I."/>
            <person name="Lim Z.W."/>
            <person name="Tay B.H."/>
            <person name="Tohari S."/>
            <person name="Kong K.W."/>
            <person name="Ho S."/>
            <person name="Lorente-Galdos B."/>
            <person name="Quilez J."/>
            <person name="Marques-Bonet T."/>
            <person name="Raney B.J."/>
            <person name="Ingham P.W."/>
            <person name="Tay A."/>
            <person name="Hillier L.W."/>
            <person name="Minx P."/>
            <person name="Boehm T."/>
            <person name="Wilson R.K."/>
            <person name="Brenner S."/>
            <person name="Warren W.C."/>
        </authorList>
    </citation>
    <scope>NUCLEOTIDE SEQUENCE [LARGE SCALE GENOMIC DNA]</scope>
</reference>
<dbReference type="Ensembl" id="ENSCMIT00000025536.1">
    <property type="protein sequence ID" value="ENSCMIP00000025123.1"/>
    <property type="gene ID" value="ENSCMIG00000011057.1"/>
</dbReference>
<reference evidence="4" key="4">
    <citation type="submission" date="2025-08" db="UniProtKB">
        <authorList>
            <consortium name="Ensembl"/>
        </authorList>
    </citation>
    <scope>IDENTIFICATION</scope>
</reference>
<reference evidence="5" key="2">
    <citation type="journal article" date="2007" name="PLoS Biol.">
        <title>Survey sequencing and comparative analysis of the elephant shark (Callorhinchus milii) genome.</title>
        <authorList>
            <person name="Venkatesh B."/>
            <person name="Kirkness E.F."/>
            <person name="Loh Y.H."/>
            <person name="Halpern A.L."/>
            <person name="Lee A.P."/>
            <person name="Johnson J."/>
            <person name="Dandona N."/>
            <person name="Viswanathan L.D."/>
            <person name="Tay A."/>
            <person name="Venter J.C."/>
            <person name="Strausberg R.L."/>
            <person name="Brenner S."/>
        </authorList>
    </citation>
    <scope>NUCLEOTIDE SEQUENCE [LARGE SCALE GENOMIC DNA]</scope>
</reference>
<evidence type="ECO:0000313" key="4">
    <source>
        <dbReference type="Ensembl" id="ENSCMIP00000025123.1"/>
    </source>
</evidence>
<organism evidence="4 5">
    <name type="scientific">Callorhinchus milii</name>
    <name type="common">Ghost shark</name>
    <dbReference type="NCBI Taxonomy" id="7868"/>
    <lineage>
        <taxon>Eukaryota</taxon>
        <taxon>Metazoa</taxon>
        <taxon>Chordata</taxon>
        <taxon>Craniata</taxon>
        <taxon>Vertebrata</taxon>
        <taxon>Chondrichthyes</taxon>
        <taxon>Holocephali</taxon>
        <taxon>Chimaeriformes</taxon>
        <taxon>Callorhinchidae</taxon>
        <taxon>Callorhinchus</taxon>
    </lineage>
</organism>
<keyword evidence="5" id="KW-1185">Reference proteome</keyword>
<feature type="domain" description="Beta/gamma crystallin 'Greek key'" evidence="3">
    <location>
        <begin position="2"/>
        <end position="42"/>
    </location>
</feature>
<evidence type="ECO:0000259" key="3">
    <source>
        <dbReference type="PROSITE" id="PS50915"/>
    </source>
</evidence>
<dbReference type="SMART" id="SM00247">
    <property type="entry name" value="XTALbg"/>
    <property type="match status" value="2"/>
</dbReference>
<dbReference type="GO" id="GO:0002088">
    <property type="term" value="P:lens development in camera-type eye"/>
    <property type="evidence" value="ECO:0007669"/>
    <property type="project" value="TreeGrafter"/>
</dbReference>
<dbReference type="PROSITE" id="PS50915">
    <property type="entry name" value="CRYSTALLIN_BETA_GAMMA"/>
    <property type="match status" value="2"/>
</dbReference>
<dbReference type="InterPro" id="IPR050252">
    <property type="entry name" value="Beta/Gamma-Crystallin"/>
</dbReference>
<dbReference type="InterPro" id="IPR001064">
    <property type="entry name" value="Beta/gamma_crystallin"/>
</dbReference>
<keyword evidence="2" id="KW-0677">Repeat</keyword>
<dbReference type="Gene3D" id="2.60.20.10">
    <property type="entry name" value="Crystallins"/>
    <property type="match status" value="2"/>
</dbReference>
<feature type="domain" description="Beta/gamma crystallin 'Greek key'" evidence="3">
    <location>
        <begin position="88"/>
        <end position="128"/>
    </location>
</feature>
<dbReference type="AlphaFoldDB" id="A0A4W3IE00"/>
<reference evidence="5" key="1">
    <citation type="journal article" date="2006" name="Science">
        <title>Ancient noncoding elements conserved in the human genome.</title>
        <authorList>
            <person name="Venkatesh B."/>
            <person name="Kirkness E.F."/>
            <person name="Loh Y.H."/>
            <person name="Halpern A.L."/>
            <person name="Lee A.P."/>
            <person name="Johnson J."/>
            <person name="Dandona N."/>
            <person name="Viswanathan L.D."/>
            <person name="Tay A."/>
            <person name="Venter J.C."/>
            <person name="Strausberg R.L."/>
            <person name="Brenner S."/>
        </authorList>
    </citation>
    <scope>NUCLEOTIDE SEQUENCE [LARGE SCALE GENOMIC DNA]</scope>
</reference>